<feature type="domain" description="Exonuclease" evidence="6">
    <location>
        <begin position="453"/>
        <end position="645"/>
    </location>
</feature>
<dbReference type="PANTHER" id="PTHR12801">
    <property type="entry name" value="RNA EXONUCLEASE REXO1 / RECO3 FAMILY MEMBER-RELATED"/>
    <property type="match status" value="1"/>
</dbReference>
<feature type="region of interest" description="Disordered" evidence="5">
    <location>
        <begin position="52"/>
        <end position="133"/>
    </location>
</feature>
<dbReference type="AlphaFoldDB" id="A0A420IB30"/>
<dbReference type="GO" id="GO:0004527">
    <property type="term" value="F:exonuclease activity"/>
    <property type="evidence" value="ECO:0007669"/>
    <property type="project" value="UniProtKB-KW"/>
</dbReference>
<keyword evidence="2" id="KW-0540">Nuclease</keyword>
<evidence type="ECO:0000256" key="4">
    <source>
        <dbReference type="ARBA" id="ARBA00022839"/>
    </source>
</evidence>
<evidence type="ECO:0000256" key="5">
    <source>
        <dbReference type="SAM" id="MobiDB-lite"/>
    </source>
</evidence>
<accession>A0A420IB30</accession>
<feature type="compositionally biased region" description="Polar residues" evidence="5">
    <location>
        <begin position="57"/>
        <end position="70"/>
    </location>
</feature>
<dbReference type="CDD" id="cd06145">
    <property type="entry name" value="REX1_like"/>
    <property type="match status" value="1"/>
</dbReference>
<evidence type="ECO:0000256" key="3">
    <source>
        <dbReference type="ARBA" id="ARBA00022801"/>
    </source>
</evidence>
<comment type="caution">
    <text evidence="7">The sequence shown here is derived from an EMBL/GenBank/DDBJ whole genome shotgun (WGS) entry which is preliminary data.</text>
</comment>
<dbReference type="Proteomes" id="UP000285326">
    <property type="component" value="Unassembled WGS sequence"/>
</dbReference>
<dbReference type="GO" id="GO:0005634">
    <property type="term" value="C:nucleus"/>
    <property type="evidence" value="ECO:0007669"/>
    <property type="project" value="TreeGrafter"/>
</dbReference>
<gene>
    <name evidence="7" type="ORF">GcM1_250109</name>
</gene>
<dbReference type="SUPFAM" id="SSF53098">
    <property type="entry name" value="Ribonuclease H-like"/>
    <property type="match status" value="1"/>
</dbReference>
<keyword evidence="4 7" id="KW-0269">Exonuclease</keyword>
<evidence type="ECO:0000259" key="6">
    <source>
        <dbReference type="SMART" id="SM00479"/>
    </source>
</evidence>
<organism evidence="7 8">
    <name type="scientific">Golovinomyces cichoracearum</name>
    <dbReference type="NCBI Taxonomy" id="62708"/>
    <lineage>
        <taxon>Eukaryota</taxon>
        <taxon>Fungi</taxon>
        <taxon>Dikarya</taxon>
        <taxon>Ascomycota</taxon>
        <taxon>Pezizomycotina</taxon>
        <taxon>Leotiomycetes</taxon>
        <taxon>Erysiphales</taxon>
        <taxon>Erysiphaceae</taxon>
        <taxon>Golovinomyces</taxon>
    </lineage>
</organism>
<name>A0A420IB30_9PEZI</name>
<dbReference type="SMART" id="SM00479">
    <property type="entry name" value="EXOIII"/>
    <property type="match status" value="1"/>
</dbReference>
<evidence type="ECO:0000256" key="2">
    <source>
        <dbReference type="ARBA" id="ARBA00022722"/>
    </source>
</evidence>
<dbReference type="PANTHER" id="PTHR12801:SF112">
    <property type="entry name" value="RNA EXONUCLEASE 3"/>
    <property type="match status" value="1"/>
</dbReference>
<sequence length="656" mass="73418">MFRTKNLFSSIPCPYEGSCLLPRCIFKHLHSFSSICETISVKVENEAKKISKHESHLSTTSSVIKTQESTMYGKPESRDKELTSEADKSRVNERRNFSDGIEENMKKRKFESSTGTSNDISPPALKRKQTDLKPVQAKISPALKSRILTSASNSELKKSMSTFAKPILKEALNPRALKVPAPASHDLRYRLLMALYSQFLRLNSELDKENLDKKAMLLLSDQDLVTKALEFEEETAISSPVVYANLIKNKILVYKRMTVKQWAEERAKEVSRAKSSVNSESLNLALNGSDRSNESQEHFETGLSPEEDLEILLTLKTDLSGLSNHGYVTVVPTDEEIEIARKGVETSKGWELCDRCKNRFEVFPGRREADGALTSGGTCTYHYGKSYFTDPPAGIIRTKREKKYRCCGESFGDSSGCTTASCHVFKVSEVKRLASILNFQTTPENSTQEKNIRPVCIDGEMGYTVHGLELIRLTATSWTDGKDLFDILVRPLGPILDLNSRYSGVYPEDMANALPWDSDTEINKDKNNSKLPIVSSPAAARSLLFSYLSPKTPLIGHGLENDLNAVRIIHPTVIDTALLFPHKLGLPYRNSLKALAFKYLKRVIQKEENSGSNSENKEIRLGHDSREDAIAAGDLVKYAIKASRDKLRRMDQLVTS</sequence>
<protein>
    <submittedName>
        <fullName evidence="7">RNA exonuclease 3</fullName>
    </submittedName>
</protein>
<dbReference type="EMBL" id="MCBS01025050">
    <property type="protein sequence ID" value="RKF71685.1"/>
    <property type="molecule type" value="Genomic_DNA"/>
</dbReference>
<evidence type="ECO:0000313" key="8">
    <source>
        <dbReference type="Proteomes" id="UP000285326"/>
    </source>
</evidence>
<reference evidence="7 8" key="1">
    <citation type="journal article" date="2018" name="BMC Genomics">
        <title>Comparative genome analyses reveal sequence features reflecting distinct modes of host-adaptation between dicot and monocot powdery mildew.</title>
        <authorList>
            <person name="Wu Y."/>
            <person name="Ma X."/>
            <person name="Pan Z."/>
            <person name="Kale S.D."/>
            <person name="Song Y."/>
            <person name="King H."/>
            <person name="Zhang Q."/>
            <person name="Presley C."/>
            <person name="Deng X."/>
            <person name="Wei C.I."/>
            <person name="Xiao S."/>
        </authorList>
    </citation>
    <scope>NUCLEOTIDE SEQUENCE [LARGE SCALE GENOMIC DNA]</scope>
    <source>
        <strain evidence="7">UMSG1</strain>
    </source>
</reference>
<evidence type="ECO:0000256" key="1">
    <source>
        <dbReference type="ARBA" id="ARBA00006357"/>
    </source>
</evidence>
<evidence type="ECO:0000313" key="7">
    <source>
        <dbReference type="EMBL" id="RKF71685.1"/>
    </source>
</evidence>
<dbReference type="InterPro" id="IPR012337">
    <property type="entry name" value="RNaseH-like_sf"/>
</dbReference>
<feature type="compositionally biased region" description="Basic and acidic residues" evidence="5">
    <location>
        <begin position="75"/>
        <end position="97"/>
    </location>
</feature>
<dbReference type="InterPro" id="IPR036397">
    <property type="entry name" value="RNaseH_sf"/>
</dbReference>
<dbReference type="InterPro" id="IPR013520">
    <property type="entry name" value="Ribonucl_H"/>
</dbReference>
<dbReference type="Gene3D" id="3.30.420.10">
    <property type="entry name" value="Ribonuclease H-like superfamily/Ribonuclease H"/>
    <property type="match status" value="1"/>
</dbReference>
<proteinExistence type="inferred from homology"/>
<dbReference type="InterPro" id="IPR047021">
    <property type="entry name" value="REXO1/3/4-like"/>
</dbReference>
<dbReference type="GO" id="GO:0003676">
    <property type="term" value="F:nucleic acid binding"/>
    <property type="evidence" value="ECO:0007669"/>
    <property type="project" value="InterPro"/>
</dbReference>
<dbReference type="InterPro" id="IPR034922">
    <property type="entry name" value="REX1-like_exo"/>
</dbReference>
<comment type="similarity">
    <text evidence="1">Belongs to the REXO1/REXO3 family.</text>
</comment>
<keyword evidence="3" id="KW-0378">Hydrolase</keyword>